<sequence length="178" mass="20114">MSDTFRDKLPNPPAVIFRQPPNLRSLLVRAKLPNHSGGEIKGCFKTHSAQCVTCTSLKETKWVRSFSTGQKFNTFHSITCCTQGVVYLVNCLDCKKQYVGETGGELRIRHRGHRQEFRKANTPLGKHFQSCSNFELIGVEKVHNNSKTTREAVELKWIYRLNSFAPVGLNVKDATCSL</sequence>
<proteinExistence type="predicted"/>
<name>A0A9Q1CFH4_HOLLE</name>
<dbReference type="Gene3D" id="3.40.1440.10">
    <property type="entry name" value="GIY-YIG endonuclease"/>
    <property type="match status" value="1"/>
</dbReference>
<accession>A0A9Q1CFH4</accession>
<protein>
    <recommendedName>
        <fullName evidence="3">GIY-YIG domain-containing protein</fullName>
    </recommendedName>
</protein>
<dbReference type="InterPro" id="IPR035901">
    <property type="entry name" value="GIY-YIG_endonuc_sf"/>
</dbReference>
<organism evidence="1 2">
    <name type="scientific">Holothuria leucospilota</name>
    <name type="common">Black long sea cucumber</name>
    <name type="synonym">Mertensiothuria leucospilota</name>
    <dbReference type="NCBI Taxonomy" id="206669"/>
    <lineage>
        <taxon>Eukaryota</taxon>
        <taxon>Metazoa</taxon>
        <taxon>Echinodermata</taxon>
        <taxon>Eleutherozoa</taxon>
        <taxon>Echinozoa</taxon>
        <taxon>Holothuroidea</taxon>
        <taxon>Aspidochirotacea</taxon>
        <taxon>Aspidochirotida</taxon>
        <taxon>Holothuriidae</taxon>
        <taxon>Holothuria</taxon>
    </lineage>
</organism>
<dbReference type="EMBL" id="JAIZAY010000004">
    <property type="protein sequence ID" value="KAJ8044001.1"/>
    <property type="molecule type" value="Genomic_DNA"/>
</dbReference>
<evidence type="ECO:0008006" key="3">
    <source>
        <dbReference type="Google" id="ProtNLM"/>
    </source>
</evidence>
<gene>
    <name evidence="1" type="ORF">HOLleu_11335</name>
</gene>
<reference evidence="1" key="1">
    <citation type="submission" date="2021-10" db="EMBL/GenBank/DDBJ databases">
        <title>Tropical sea cucumber genome reveals ecological adaptation and Cuvierian tubules defense mechanism.</title>
        <authorList>
            <person name="Chen T."/>
        </authorList>
    </citation>
    <scope>NUCLEOTIDE SEQUENCE</scope>
    <source>
        <strain evidence="1">Nanhai2018</strain>
        <tissue evidence="1">Muscle</tissue>
    </source>
</reference>
<dbReference type="Proteomes" id="UP001152320">
    <property type="component" value="Chromosome 4"/>
</dbReference>
<dbReference type="OrthoDB" id="6131042at2759"/>
<dbReference type="AlphaFoldDB" id="A0A9Q1CFH4"/>
<comment type="caution">
    <text evidence="1">The sequence shown here is derived from an EMBL/GenBank/DDBJ whole genome shotgun (WGS) entry which is preliminary data.</text>
</comment>
<evidence type="ECO:0000313" key="2">
    <source>
        <dbReference type="Proteomes" id="UP001152320"/>
    </source>
</evidence>
<evidence type="ECO:0000313" key="1">
    <source>
        <dbReference type="EMBL" id="KAJ8044001.1"/>
    </source>
</evidence>
<keyword evidence="2" id="KW-1185">Reference proteome</keyword>
<dbReference type="CDD" id="cd10442">
    <property type="entry name" value="GIY-YIG_PLEs"/>
    <property type="match status" value="1"/>
</dbReference>